<keyword evidence="4" id="KW-1185">Reference proteome</keyword>
<comment type="caution">
    <text evidence="3">The sequence shown here is derived from an EMBL/GenBank/DDBJ whole genome shotgun (WGS) entry which is preliminary data.</text>
</comment>
<feature type="domain" description="SWIM-type" evidence="2">
    <location>
        <begin position="38"/>
        <end position="74"/>
    </location>
</feature>
<organism evidence="3 4">
    <name type="scientific">Eumeta variegata</name>
    <name type="common">Bagworm moth</name>
    <name type="synonym">Eumeta japonica</name>
    <dbReference type="NCBI Taxonomy" id="151549"/>
    <lineage>
        <taxon>Eukaryota</taxon>
        <taxon>Metazoa</taxon>
        <taxon>Ecdysozoa</taxon>
        <taxon>Arthropoda</taxon>
        <taxon>Hexapoda</taxon>
        <taxon>Insecta</taxon>
        <taxon>Pterygota</taxon>
        <taxon>Neoptera</taxon>
        <taxon>Endopterygota</taxon>
        <taxon>Lepidoptera</taxon>
        <taxon>Glossata</taxon>
        <taxon>Ditrysia</taxon>
        <taxon>Tineoidea</taxon>
        <taxon>Psychidae</taxon>
        <taxon>Oiketicinae</taxon>
        <taxon>Eumeta</taxon>
    </lineage>
</organism>
<name>A0A4C1XM81_EUMVA</name>
<keyword evidence="1" id="KW-0479">Metal-binding</keyword>
<evidence type="ECO:0000313" key="3">
    <source>
        <dbReference type="EMBL" id="GBP63389.1"/>
    </source>
</evidence>
<dbReference type="InterPro" id="IPR007527">
    <property type="entry name" value="Znf_SWIM"/>
</dbReference>
<evidence type="ECO:0000313" key="4">
    <source>
        <dbReference type="Proteomes" id="UP000299102"/>
    </source>
</evidence>
<accession>A0A4C1XM81</accession>
<proteinExistence type="predicted"/>
<reference evidence="3 4" key="1">
    <citation type="journal article" date="2019" name="Commun. Biol.">
        <title>The bagworm genome reveals a unique fibroin gene that provides high tensile strength.</title>
        <authorList>
            <person name="Kono N."/>
            <person name="Nakamura H."/>
            <person name="Ohtoshi R."/>
            <person name="Tomita M."/>
            <person name="Numata K."/>
            <person name="Arakawa K."/>
        </authorList>
    </citation>
    <scope>NUCLEOTIDE SEQUENCE [LARGE SCALE GENOMIC DNA]</scope>
</reference>
<keyword evidence="1" id="KW-0863">Zinc-finger</keyword>
<keyword evidence="1" id="KW-0862">Zinc</keyword>
<protein>
    <recommendedName>
        <fullName evidence="2">SWIM-type domain-containing protein</fullName>
    </recommendedName>
</protein>
<dbReference type="GO" id="GO:0008270">
    <property type="term" value="F:zinc ion binding"/>
    <property type="evidence" value="ECO:0007669"/>
    <property type="project" value="UniProtKB-KW"/>
</dbReference>
<dbReference type="PROSITE" id="PS50966">
    <property type="entry name" value="ZF_SWIM"/>
    <property type="match status" value="1"/>
</dbReference>
<gene>
    <name evidence="3" type="ORF">EVAR_56500_1</name>
</gene>
<evidence type="ECO:0000256" key="1">
    <source>
        <dbReference type="PROSITE-ProRule" id="PRU00325"/>
    </source>
</evidence>
<dbReference type="EMBL" id="BGZK01000868">
    <property type="protein sequence ID" value="GBP63389.1"/>
    <property type="molecule type" value="Genomic_DNA"/>
</dbReference>
<evidence type="ECO:0000259" key="2">
    <source>
        <dbReference type="PROSITE" id="PS50966"/>
    </source>
</evidence>
<dbReference type="AlphaFoldDB" id="A0A4C1XM81"/>
<sequence length="77" mass="8673">MAIEPINRGGMRLLVKRERIAGHRNSYSLDEDRGGSCYSTSVFFERGICTCTEKGAECFGVRCRHIAAGSCRRMRLE</sequence>
<dbReference type="Proteomes" id="UP000299102">
    <property type="component" value="Unassembled WGS sequence"/>
</dbReference>